<gene>
    <name evidence="5" type="ORF">D2962_03405</name>
</gene>
<dbReference type="SFLD" id="SFLDS00001">
    <property type="entry name" value="Enolase"/>
    <property type="match status" value="1"/>
</dbReference>
<dbReference type="Pfam" id="PF02746">
    <property type="entry name" value="MR_MLE_N"/>
    <property type="match status" value="1"/>
</dbReference>
<dbReference type="InterPro" id="IPR029065">
    <property type="entry name" value="Enolase_C-like"/>
</dbReference>
<evidence type="ECO:0000256" key="1">
    <source>
        <dbReference type="ARBA" id="ARBA00001946"/>
    </source>
</evidence>
<dbReference type="PANTHER" id="PTHR13794:SF58">
    <property type="entry name" value="MITOCHONDRIAL ENOLASE SUPERFAMILY MEMBER 1"/>
    <property type="match status" value="1"/>
</dbReference>
<dbReference type="InterPro" id="IPR029017">
    <property type="entry name" value="Enolase-like_N"/>
</dbReference>
<dbReference type="Proteomes" id="UP000280960">
    <property type="component" value="Chromosome"/>
</dbReference>
<dbReference type="Gene3D" id="3.30.390.10">
    <property type="entry name" value="Enolase-like, N-terminal domain"/>
    <property type="match status" value="1"/>
</dbReference>
<dbReference type="KEGG" id="bacg:D2962_03405"/>
<dbReference type="GO" id="GO:0016836">
    <property type="term" value="F:hydro-lyase activity"/>
    <property type="evidence" value="ECO:0007669"/>
    <property type="project" value="TreeGrafter"/>
</dbReference>
<keyword evidence="2" id="KW-0479">Metal-binding</keyword>
<dbReference type="SMART" id="SM00922">
    <property type="entry name" value="MR_MLE"/>
    <property type="match status" value="1"/>
</dbReference>
<protein>
    <submittedName>
        <fullName evidence="5">Mandelate racemase/muconate lactonizing enzyme family protein</fullName>
    </submittedName>
</protein>
<dbReference type="InterPro" id="IPR018110">
    <property type="entry name" value="Mandel_Rmase/mucon_lact_enz_CS"/>
</dbReference>
<dbReference type="GO" id="GO:0009063">
    <property type="term" value="P:amino acid catabolic process"/>
    <property type="evidence" value="ECO:0007669"/>
    <property type="project" value="InterPro"/>
</dbReference>
<dbReference type="SFLD" id="SFLDG00179">
    <property type="entry name" value="mandelate_racemase"/>
    <property type="match status" value="1"/>
</dbReference>
<dbReference type="PANTHER" id="PTHR13794">
    <property type="entry name" value="ENOLASE SUPERFAMILY, MANDELATE RACEMASE"/>
    <property type="match status" value="1"/>
</dbReference>
<reference evidence="5 6" key="1">
    <citation type="submission" date="2018-10" db="EMBL/GenBank/DDBJ databases">
        <authorList>
            <person name="Zhang X."/>
        </authorList>
    </citation>
    <scope>NUCLEOTIDE SEQUENCE [LARGE SCALE GENOMIC DNA]</scope>
    <source>
        <strain evidence="5 6">SK-G1</strain>
    </source>
</reference>
<dbReference type="InterPro" id="IPR013341">
    <property type="entry name" value="Mandelate_racemase_N_dom"/>
</dbReference>
<dbReference type="SUPFAM" id="SSF54826">
    <property type="entry name" value="Enolase N-terminal domain-like"/>
    <property type="match status" value="1"/>
</dbReference>
<dbReference type="Pfam" id="PF13378">
    <property type="entry name" value="MR_MLE_C"/>
    <property type="match status" value="1"/>
</dbReference>
<dbReference type="Gene3D" id="3.20.20.120">
    <property type="entry name" value="Enolase-like C-terminal domain"/>
    <property type="match status" value="1"/>
</dbReference>
<feature type="domain" description="Mandelate racemase/muconate lactonizing enzyme C-terminal" evidence="4">
    <location>
        <begin position="146"/>
        <end position="243"/>
    </location>
</feature>
<evidence type="ECO:0000313" key="5">
    <source>
        <dbReference type="EMBL" id="AYO29782.1"/>
    </source>
</evidence>
<accession>A0A3G2R325</accession>
<comment type="cofactor">
    <cofactor evidence="1">
        <name>Mg(2+)</name>
        <dbReference type="ChEBI" id="CHEBI:18420"/>
    </cofactor>
</comment>
<evidence type="ECO:0000259" key="4">
    <source>
        <dbReference type="SMART" id="SM00922"/>
    </source>
</evidence>
<dbReference type="InterPro" id="IPR013342">
    <property type="entry name" value="Mandelate_racemase_C"/>
</dbReference>
<dbReference type="CDD" id="cd03316">
    <property type="entry name" value="MR_like"/>
    <property type="match status" value="1"/>
</dbReference>
<dbReference type="SUPFAM" id="SSF51604">
    <property type="entry name" value="Enolase C-terminal domain-like"/>
    <property type="match status" value="1"/>
</dbReference>
<keyword evidence="3" id="KW-0460">Magnesium</keyword>
<dbReference type="PROSITE" id="PS00908">
    <property type="entry name" value="MR_MLE_1"/>
    <property type="match status" value="1"/>
</dbReference>
<organism evidence="5 6">
    <name type="scientific">Biomaibacter acetigenes</name>
    <dbReference type="NCBI Taxonomy" id="2316383"/>
    <lineage>
        <taxon>Bacteria</taxon>
        <taxon>Bacillati</taxon>
        <taxon>Bacillota</taxon>
        <taxon>Clostridia</taxon>
        <taxon>Thermosediminibacterales</taxon>
        <taxon>Tepidanaerobacteraceae</taxon>
        <taxon>Biomaibacter</taxon>
    </lineage>
</organism>
<evidence type="ECO:0000256" key="2">
    <source>
        <dbReference type="ARBA" id="ARBA00022723"/>
    </source>
</evidence>
<dbReference type="GO" id="GO:0000287">
    <property type="term" value="F:magnesium ion binding"/>
    <property type="evidence" value="ECO:0007669"/>
    <property type="project" value="TreeGrafter"/>
</dbReference>
<evidence type="ECO:0000256" key="3">
    <source>
        <dbReference type="ARBA" id="ARBA00022842"/>
    </source>
</evidence>
<keyword evidence="6" id="KW-1185">Reference proteome</keyword>
<dbReference type="InterPro" id="IPR046945">
    <property type="entry name" value="RHMD-like"/>
</dbReference>
<proteinExistence type="predicted"/>
<dbReference type="RefSeq" id="WP_122014148.1">
    <property type="nucleotide sequence ID" value="NZ_CP033169.1"/>
</dbReference>
<sequence length="369" mass="40892">MKITDVKPIKLKFFPKRPPRDGLAGIPSRDVFLVEVYTDEGITGIGESFALGSLESLEAIVEETLKPLVLNEDPLLIEKLWNKMYKQTFRYGRRGIVLAAISAIDIALWDIMGKVAQKPVYKLLGAAHNKLKAYASGGYYMDGKGLEELADEVRQYKDMGFSAVKIKVGGASLEEDIERVETARKALGPNIKLAIDANNAWDFNTALKMARVCEKLDIFFFEEPISSDDIHDSIRLADATDVPIAGYETELTRFGIKEFITRNAVDIVQADAIWTGGISEARKVGILAGTWGKPIIPHFSASAVSLAANLHFGASLVNVEYFEYTLDENPLRDELSLIKIQVKDGYIYLPDKPGIGVELNQDIVKKYSV</sequence>
<dbReference type="AlphaFoldDB" id="A0A3G2R325"/>
<dbReference type="GO" id="GO:0016052">
    <property type="term" value="P:carbohydrate catabolic process"/>
    <property type="evidence" value="ECO:0007669"/>
    <property type="project" value="TreeGrafter"/>
</dbReference>
<dbReference type="EMBL" id="CP033169">
    <property type="protein sequence ID" value="AYO29782.1"/>
    <property type="molecule type" value="Genomic_DNA"/>
</dbReference>
<evidence type="ECO:0000313" key="6">
    <source>
        <dbReference type="Proteomes" id="UP000280960"/>
    </source>
</evidence>
<name>A0A3G2R325_9FIRM</name>
<dbReference type="InterPro" id="IPR036849">
    <property type="entry name" value="Enolase-like_C_sf"/>
</dbReference>